<organism evidence="2 3">
    <name type="scientific">Trichostrongylus colubriformis</name>
    <name type="common">Black scour worm</name>
    <dbReference type="NCBI Taxonomy" id="6319"/>
    <lineage>
        <taxon>Eukaryota</taxon>
        <taxon>Metazoa</taxon>
        <taxon>Ecdysozoa</taxon>
        <taxon>Nematoda</taxon>
        <taxon>Chromadorea</taxon>
        <taxon>Rhabditida</taxon>
        <taxon>Rhabditina</taxon>
        <taxon>Rhabditomorpha</taxon>
        <taxon>Strongyloidea</taxon>
        <taxon>Trichostrongylidae</taxon>
        <taxon>Trichostrongylus</taxon>
    </lineage>
</organism>
<proteinExistence type="predicted"/>
<keyword evidence="3" id="KW-1185">Reference proteome</keyword>
<dbReference type="PANTHER" id="PTHR34098:SF1">
    <property type="entry name" value="F-BOX ONLY PROTEIN 47"/>
    <property type="match status" value="1"/>
</dbReference>
<protein>
    <recommendedName>
        <fullName evidence="1">FBXO47 ARM repeats region domain-containing protein</fullName>
    </recommendedName>
</protein>
<evidence type="ECO:0000259" key="1">
    <source>
        <dbReference type="Pfam" id="PF24467"/>
    </source>
</evidence>
<name>A0AAN8J2N9_TRICO</name>
<dbReference type="Proteomes" id="UP001331761">
    <property type="component" value="Unassembled WGS sequence"/>
</dbReference>
<accession>A0AAN8J2N9</accession>
<evidence type="ECO:0000313" key="2">
    <source>
        <dbReference type="EMBL" id="KAK5981184.1"/>
    </source>
</evidence>
<feature type="domain" description="FBXO47 ARM repeats region" evidence="1">
    <location>
        <begin position="260"/>
        <end position="494"/>
    </location>
</feature>
<dbReference type="EMBL" id="WIXE01006559">
    <property type="protein sequence ID" value="KAK5981184.1"/>
    <property type="molecule type" value="Genomic_DNA"/>
</dbReference>
<evidence type="ECO:0000313" key="3">
    <source>
        <dbReference type="Proteomes" id="UP001331761"/>
    </source>
</evidence>
<dbReference type="AlphaFoldDB" id="A0AAN8J2N9"/>
<reference evidence="2 3" key="1">
    <citation type="submission" date="2019-10" db="EMBL/GenBank/DDBJ databases">
        <title>Assembly and Annotation for the nematode Trichostrongylus colubriformis.</title>
        <authorList>
            <person name="Martin J."/>
        </authorList>
    </citation>
    <scope>NUCLEOTIDE SEQUENCE [LARGE SCALE GENOMIC DNA]</scope>
    <source>
        <strain evidence="2">G859</strain>
        <tissue evidence="2">Whole worm</tissue>
    </source>
</reference>
<sequence length="505" mass="57900">MRGSFNIKVVSPCSTPTSSRRPEWMSRNITTNRNSRITSYFPIRKRGRMDSPDVCGKRRRRGTTVSDVEFLSPEGTFQGATPLRFQCSDKQDEQQAGDGDKDVVERIVHSSSALGIFEELPSTLFRPMFDSIDIPCLVALCLSSSTWNAHVLDYVNSNLFLRRVHRESSSFATSHSNTKEYLFTILDPFYCFGKLLKSVSVCFPTSKRISLLMSFCDRALAYDGIDKCGVGRVIHTMCSKWAFSECEKVLQAVLQRDNGRLQDLLKQFSSSEPESLPKIEMELRETVHALLLSGRNARYDGADTEYIFWVSAVLRTVKEPVTQSRLLMVLYGPLRKIGNEKVIDWRLFCEHIIAPFALTEALLKPLSDVLHLLLNTKQLDAEKYLWSQHDVFNVIEELTTSPEPWSFDNFVSLLLHRTALIPVSLVARMNHNYSDEACLMFLSFIVTSYRWNMNVCEVIQQPLLQTMRSLTRERGREFYNSICDHYANMLKRLSSRGEGMHKIQM</sequence>
<dbReference type="Pfam" id="PF24467">
    <property type="entry name" value="ARM_FBXO47"/>
    <property type="match status" value="1"/>
</dbReference>
<comment type="caution">
    <text evidence="2">The sequence shown here is derived from an EMBL/GenBank/DDBJ whole genome shotgun (WGS) entry which is preliminary data.</text>
</comment>
<gene>
    <name evidence="2" type="ORF">GCK32_005451</name>
</gene>
<dbReference type="PANTHER" id="PTHR34098">
    <property type="entry name" value="F-BOX ONLY PROTEIN 47"/>
    <property type="match status" value="1"/>
</dbReference>
<dbReference type="InterPro" id="IPR038946">
    <property type="entry name" value="FBXO47"/>
</dbReference>
<dbReference type="InterPro" id="IPR056622">
    <property type="entry name" value="ARM_FBXO47"/>
</dbReference>